<protein>
    <recommendedName>
        <fullName evidence="2">precorrin-2 dehydrogenase</fullName>
        <ecNumber evidence="2">1.3.1.76</ecNumber>
    </recommendedName>
</protein>
<dbReference type="PANTHER" id="PTHR35330">
    <property type="entry name" value="SIROHEME BIOSYNTHESIS PROTEIN MET8"/>
    <property type="match status" value="1"/>
</dbReference>
<dbReference type="EC" id="1.3.1.76" evidence="2"/>
<dbReference type="GO" id="GO:0004325">
    <property type="term" value="F:ferrochelatase activity"/>
    <property type="evidence" value="ECO:0007669"/>
    <property type="project" value="InterPro"/>
</dbReference>
<accession>A0A5C2H8H0</accession>
<evidence type="ECO:0000256" key="6">
    <source>
        <dbReference type="ARBA" id="ARBA00047561"/>
    </source>
</evidence>
<keyword evidence="4" id="KW-0520">NAD</keyword>
<reference evidence="7" key="2">
    <citation type="submission" date="2019-09" db="EMBL/GenBank/DDBJ databases">
        <title>Taxonomic note: a critical rebuttal of the proposed division of the genus Arcobacter into six genera, emended descriptions of Arcobacter anaerophilus and the genus Arcobacter, and an assessment of genus-level boundaries for Epsilonproteobacteria using in silico genomic comparator tools.</title>
        <authorList>
            <person name="On S.L.W."/>
            <person name="Miller W.G."/>
            <person name="Biggs P."/>
            <person name="Cornelius A."/>
            <person name="Vandamme P."/>
        </authorList>
    </citation>
    <scope>NUCLEOTIDE SEQUENCE [LARGE SCALE GENOMIC DNA]</scope>
    <source>
        <strain evidence="7">LMG 26638</strain>
    </source>
</reference>
<keyword evidence="3" id="KW-0560">Oxidoreductase</keyword>
<organism evidence="7 8">
    <name type="scientific">Malaciobacter pacificus</name>
    <dbReference type="NCBI Taxonomy" id="1080223"/>
    <lineage>
        <taxon>Bacteria</taxon>
        <taxon>Pseudomonadati</taxon>
        <taxon>Campylobacterota</taxon>
        <taxon>Epsilonproteobacteria</taxon>
        <taxon>Campylobacterales</taxon>
        <taxon>Arcobacteraceae</taxon>
        <taxon>Malaciobacter</taxon>
    </lineage>
</organism>
<dbReference type="KEGG" id="apai:APAC_0354"/>
<dbReference type="Proteomes" id="UP000322726">
    <property type="component" value="Chromosome"/>
</dbReference>
<dbReference type="UniPathway" id="UPA00262">
    <property type="reaction ID" value="UER00222"/>
</dbReference>
<dbReference type="InterPro" id="IPR006367">
    <property type="entry name" value="Sirohaem_synthase_N"/>
</dbReference>
<dbReference type="RefSeq" id="WP_130232481.1">
    <property type="nucleotide sequence ID" value="NZ_BMEF01000001.1"/>
</dbReference>
<dbReference type="SUPFAM" id="SSF75615">
    <property type="entry name" value="Siroheme synthase middle domains-like"/>
    <property type="match status" value="1"/>
</dbReference>
<comment type="catalytic activity">
    <reaction evidence="6">
        <text>precorrin-2 + NAD(+) = sirohydrochlorin + NADH + 2 H(+)</text>
        <dbReference type="Rhea" id="RHEA:15613"/>
        <dbReference type="ChEBI" id="CHEBI:15378"/>
        <dbReference type="ChEBI" id="CHEBI:57540"/>
        <dbReference type="ChEBI" id="CHEBI:57945"/>
        <dbReference type="ChEBI" id="CHEBI:58351"/>
        <dbReference type="ChEBI" id="CHEBI:58827"/>
        <dbReference type="EC" id="1.3.1.76"/>
    </reaction>
</comment>
<dbReference type="AlphaFoldDB" id="A0A5C2H8H0"/>
<dbReference type="InterPro" id="IPR028161">
    <property type="entry name" value="Met8-like"/>
</dbReference>
<keyword evidence="5" id="KW-0627">Porphyrin biosynthesis</keyword>
<name>A0A5C2H8H0_9BACT</name>
<evidence type="ECO:0000313" key="7">
    <source>
        <dbReference type="EMBL" id="QEP33516.1"/>
    </source>
</evidence>
<evidence type="ECO:0000256" key="5">
    <source>
        <dbReference type="ARBA" id="ARBA00023244"/>
    </source>
</evidence>
<evidence type="ECO:0000256" key="1">
    <source>
        <dbReference type="ARBA" id="ARBA00005010"/>
    </source>
</evidence>
<dbReference type="OrthoDB" id="9815856at2"/>
<sequence>MANCPMFLNLKGRKILILGGGEIATRKLKVLLDFTKDITVISRSFSDEMQKLIKDNKLKNFKKEYKQNDIVGFNILIVAFNDIELQKQIAKQVEGKNYLCNFADLPENCDFNLGAYLKKEDLIISISTNGGAPSVITQLKLWLDKKIPNSVIDFIKEIKKERLSLPKGEERMKYFRNKTKDFFDKLD</sequence>
<dbReference type="NCBIfam" id="TIGR01470">
    <property type="entry name" value="cysG_Nterm"/>
    <property type="match status" value="1"/>
</dbReference>
<evidence type="ECO:0000256" key="2">
    <source>
        <dbReference type="ARBA" id="ARBA00012400"/>
    </source>
</evidence>
<gene>
    <name evidence="7" type="ORF">APAC_0354</name>
</gene>
<evidence type="ECO:0000313" key="8">
    <source>
        <dbReference type="Proteomes" id="UP000322726"/>
    </source>
</evidence>
<proteinExistence type="predicted"/>
<dbReference type="Pfam" id="PF13241">
    <property type="entry name" value="NAD_binding_7"/>
    <property type="match status" value="1"/>
</dbReference>
<dbReference type="PANTHER" id="PTHR35330:SF1">
    <property type="entry name" value="SIROHEME BIOSYNTHESIS PROTEIN MET8"/>
    <property type="match status" value="1"/>
</dbReference>
<dbReference type="Gene3D" id="3.40.50.720">
    <property type="entry name" value="NAD(P)-binding Rossmann-like Domain"/>
    <property type="match status" value="1"/>
</dbReference>
<dbReference type="GO" id="GO:0019354">
    <property type="term" value="P:siroheme biosynthetic process"/>
    <property type="evidence" value="ECO:0007669"/>
    <property type="project" value="UniProtKB-UniPathway"/>
</dbReference>
<dbReference type="SUPFAM" id="SSF51735">
    <property type="entry name" value="NAD(P)-binding Rossmann-fold domains"/>
    <property type="match status" value="1"/>
</dbReference>
<dbReference type="GO" id="GO:0043115">
    <property type="term" value="F:precorrin-2 dehydrogenase activity"/>
    <property type="evidence" value="ECO:0007669"/>
    <property type="project" value="UniProtKB-EC"/>
</dbReference>
<dbReference type="EMBL" id="CP035928">
    <property type="protein sequence ID" value="QEP33516.1"/>
    <property type="molecule type" value="Genomic_DNA"/>
</dbReference>
<keyword evidence="8" id="KW-1185">Reference proteome</keyword>
<evidence type="ECO:0000256" key="3">
    <source>
        <dbReference type="ARBA" id="ARBA00023002"/>
    </source>
</evidence>
<reference evidence="7" key="1">
    <citation type="submission" date="2019-09" db="EMBL/GenBank/DDBJ databases">
        <title>Complete genome sequencing of four Arcobacter species reveals a diverse suite of mobile elements.</title>
        <authorList>
            <person name="Miller W.G."/>
            <person name="Yee E."/>
            <person name="Bono J.L."/>
        </authorList>
    </citation>
    <scope>NUCLEOTIDE SEQUENCE [LARGE SCALE GENOMIC DNA]</scope>
    <source>
        <strain evidence="7">LMG 26638</strain>
    </source>
</reference>
<dbReference type="InterPro" id="IPR036291">
    <property type="entry name" value="NAD(P)-bd_dom_sf"/>
</dbReference>
<evidence type="ECO:0000256" key="4">
    <source>
        <dbReference type="ARBA" id="ARBA00023027"/>
    </source>
</evidence>
<comment type="pathway">
    <text evidence="1">Porphyrin-containing compound metabolism; siroheme biosynthesis; sirohydrochlorin from precorrin-2: step 1/1.</text>
</comment>